<dbReference type="PROSITE" id="PS50902">
    <property type="entry name" value="FLAVODOXIN_LIKE"/>
    <property type="match status" value="1"/>
</dbReference>
<dbReference type="GO" id="GO:0004783">
    <property type="term" value="F:sulfite reductase (NADPH) activity"/>
    <property type="evidence" value="ECO:0007669"/>
    <property type="project" value="UniProtKB-EC"/>
</dbReference>
<evidence type="ECO:0000256" key="3">
    <source>
        <dbReference type="ARBA" id="ARBA00022448"/>
    </source>
</evidence>
<evidence type="ECO:0000256" key="2">
    <source>
        <dbReference type="ARBA" id="ARBA00001974"/>
    </source>
</evidence>
<dbReference type="EC" id="1.8.1.2" evidence="14"/>
<dbReference type="InterPro" id="IPR003097">
    <property type="entry name" value="CysJ-like_FAD-binding"/>
</dbReference>
<dbReference type="Proteomes" id="UP001597297">
    <property type="component" value="Unassembled WGS sequence"/>
</dbReference>
<dbReference type="PANTHER" id="PTHR19384">
    <property type="entry name" value="NITRIC OXIDE SYNTHASE-RELATED"/>
    <property type="match status" value="1"/>
</dbReference>
<dbReference type="InterPro" id="IPR001094">
    <property type="entry name" value="Flavdoxin-like"/>
</dbReference>
<keyword evidence="5" id="KW-0285">Flavoprotein</keyword>
<keyword evidence="8" id="KW-0521">NADP</keyword>
<feature type="domain" description="Flavodoxin-like" evidence="12">
    <location>
        <begin position="42"/>
        <end position="180"/>
    </location>
</feature>
<dbReference type="PROSITE" id="PS51384">
    <property type="entry name" value="FAD_FR"/>
    <property type="match status" value="1"/>
</dbReference>
<dbReference type="Gene3D" id="2.40.30.10">
    <property type="entry name" value="Translation factors"/>
    <property type="match status" value="1"/>
</dbReference>
<dbReference type="Gene3D" id="3.40.50.360">
    <property type="match status" value="1"/>
</dbReference>
<dbReference type="SUPFAM" id="SSF52218">
    <property type="entry name" value="Flavoproteins"/>
    <property type="match status" value="1"/>
</dbReference>
<dbReference type="Pfam" id="PF00175">
    <property type="entry name" value="NAD_binding_1"/>
    <property type="match status" value="1"/>
</dbReference>
<dbReference type="InterPro" id="IPR008254">
    <property type="entry name" value="Flavodoxin/NO_synth"/>
</dbReference>
<sequence length="565" mass="62909">MKNIILPEDAPFSPEQREWLNGYLSALLSPYAGEAPTNGLPISIAWGSQTGTSETLAKKFAKLAKKSGLTPSIINLADLDQSKLLELEHLIIITSTYGEGEPPDNAQQFYEFVHSDKAPKLENLKYSVLSLGDSSYPDFCKCGIDFDLRLSQLGAQPLIPRVDMDVDFDDDYAQWSNDLLAILGSASATSDDDEEETGYTKKNPFTANILKSYNLNGEDSQRETTHVEISLKDSDITYEAGDALGVYPINDSELVSDIIAALGFSPDTDISGKTLSQTLTEDYEIRNISPPLVKAWAESSASESLVALVSSDDRAPLNDYLWGREIIDLIKEHPIDFTNANDFLKMLKPLAARLYSIASSPKAHADEVHLTVGAVTYDSLGRKRKGVCSTYFSERYELAKPRVFVHANKAFRPPSDASAPMIMVGPGTGIAPFRAFLEEREATQADGKNWLFFGNPHASIDFLYQDQLSQLQKDGYLHQLCTAFSRDQETKVYVQDRMIEHGEELWKWINNNGHFYVCGDASRMAKDVDEALLHVIETHGEMTPEAAAEYVKQMKADKRYCRDVY</sequence>
<dbReference type="InterPro" id="IPR023173">
    <property type="entry name" value="NADPH_Cyt_P450_Rdtase_alpha"/>
</dbReference>
<comment type="caution">
    <text evidence="14">The sequence shown here is derived from an EMBL/GenBank/DDBJ whole genome shotgun (WGS) entry which is preliminary data.</text>
</comment>
<dbReference type="Gene3D" id="3.40.50.80">
    <property type="entry name" value="Nucleotide-binding domain of ferredoxin-NADP reductase (FNR) module"/>
    <property type="match status" value="1"/>
</dbReference>
<dbReference type="InterPro" id="IPR017927">
    <property type="entry name" value="FAD-bd_FR_type"/>
</dbReference>
<keyword evidence="4" id="KW-0028">Amino-acid biosynthesis</keyword>
<dbReference type="SUPFAM" id="SSF63380">
    <property type="entry name" value="Riboflavin synthase domain-like"/>
    <property type="match status" value="1"/>
</dbReference>
<evidence type="ECO:0000256" key="1">
    <source>
        <dbReference type="ARBA" id="ARBA00001917"/>
    </source>
</evidence>
<dbReference type="PANTHER" id="PTHR19384:SF128">
    <property type="entry name" value="NADPH OXIDOREDUCTASE A"/>
    <property type="match status" value="1"/>
</dbReference>
<dbReference type="Pfam" id="PF00258">
    <property type="entry name" value="Flavodoxin_1"/>
    <property type="match status" value="1"/>
</dbReference>
<keyword evidence="6" id="KW-0288">FMN</keyword>
<proteinExistence type="predicted"/>
<dbReference type="InterPro" id="IPR017938">
    <property type="entry name" value="Riboflavin_synthase-like_b-brl"/>
</dbReference>
<dbReference type="Pfam" id="PF00667">
    <property type="entry name" value="FAD_binding_1"/>
    <property type="match status" value="1"/>
</dbReference>
<dbReference type="InterPro" id="IPR039261">
    <property type="entry name" value="FNR_nucleotide-bd"/>
</dbReference>
<evidence type="ECO:0000259" key="12">
    <source>
        <dbReference type="PROSITE" id="PS50902"/>
    </source>
</evidence>
<evidence type="ECO:0000256" key="10">
    <source>
        <dbReference type="ARBA" id="ARBA00023002"/>
    </source>
</evidence>
<evidence type="ECO:0000256" key="7">
    <source>
        <dbReference type="ARBA" id="ARBA00022827"/>
    </source>
</evidence>
<evidence type="ECO:0000313" key="14">
    <source>
        <dbReference type="EMBL" id="MFD2276483.1"/>
    </source>
</evidence>
<keyword evidence="10 14" id="KW-0560">Oxidoreductase</keyword>
<dbReference type="PIRSF" id="PIRSF000207">
    <property type="entry name" value="SiR-FP_CysJ"/>
    <property type="match status" value="1"/>
</dbReference>
<dbReference type="PRINTS" id="PR00369">
    <property type="entry name" value="FLAVODOXIN"/>
</dbReference>
<dbReference type="Gene3D" id="1.20.990.10">
    <property type="entry name" value="NADPH-cytochrome p450 Reductase, Chain A, domain 3"/>
    <property type="match status" value="1"/>
</dbReference>
<accession>A0ABW5E5D7</accession>
<evidence type="ECO:0000256" key="8">
    <source>
        <dbReference type="ARBA" id="ARBA00022857"/>
    </source>
</evidence>
<keyword evidence="9" id="KW-0249">Electron transport</keyword>
<evidence type="ECO:0000256" key="9">
    <source>
        <dbReference type="ARBA" id="ARBA00022982"/>
    </source>
</evidence>
<dbReference type="InterPro" id="IPR010199">
    <property type="entry name" value="CysJ"/>
</dbReference>
<evidence type="ECO:0000256" key="6">
    <source>
        <dbReference type="ARBA" id="ARBA00022643"/>
    </source>
</evidence>
<protein>
    <submittedName>
        <fullName evidence="14">Sulfite reductase subunit alpha</fullName>
        <ecNumber evidence="14">1.8.1.2</ecNumber>
    </submittedName>
</protein>
<dbReference type="InterPro" id="IPR001709">
    <property type="entry name" value="Flavoprot_Pyr_Nucl_cyt_Rdtase"/>
</dbReference>
<name>A0ABW5E5D7_9BACT</name>
<keyword evidence="3" id="KW-0813">Transport</keyword>
<evidence type="ECO:0000259" key="13">
    <source>
        <dbReference type="PROSITE" id="PS51384"/>
    </source>
</evidence>
<dbReference type="InterPro" id="IPR001433">
    <property type="entry name" value="OxRdtase_FAD/NAD-bd"/>
</dbReference>
<comment type="cofactor">
    <cofactor evidence="1">
        <name>FMN</name>
        <dbReference type="ChEBI" id="CHEBI:58210"/>
    </cofactor>
</comment>
<keyword evidence="7" id="KW-0274">FAD</keyword>
<evidence type="ECO:0000256" key="11">
    <source>
        <dbReference type="ARBA" id="ARBA00023192"/>
    </source>
</evidence>
<organism evidence="14 15">
    <name type="scientific">Rubritalea spongiae</name>
    <dbReference type="NCBI Taxonomy" id="430797"/>
    <lineage>
        <taxon>Bacteria</taxon>
        <taxon>Pseudomonadati</taxon>
        <taxon>Verrucomicrobiota</taxon>
        <taxon>Verrucomicrobiia</taxon>
        <taxon>Verrucomicrobiales</taxon>
        <taxon>Rubritaleaceae</taxon>
        <taxon>Rubritalea</taxon>
    </lineage>
</organism>
<reference evidence="15" key="1">
    <citation type="journal article" date="2019" name="Int. J. Syst. Evol. Microbiol.">
        <title>The Global Catalogue of Microorganisms (GCM) 10K type strain sequencing project: providing services to taxonomists for standard genome sequencing and annotation.</title>
        <authorList>
            <consortium name="The Broad Institute Genomics Platform"/>
            <consortium name="The Broad Institute Genome Sequencing Center for Infectious Disease"/>
            <person name="Wu L."/>
            <person name="Ma J."/>
        </authorList>
    </citation>
    <scope>NUCLEOTIDE SEQUENCE [LARGE SCALE GENOMIC DNA]</scope>
    <source>
        <strain evidence="15">JCM 16545</strain>
    </source>
</reference>
<feature type="domain" description="FAD-binding FR-type" evidence="13">
    <location>
        <begin position="202"/>
        <end position="433"/>
    </location>
</feature>
<dbReference type="CDD" id="cd06199">
    <property type="entry name" value="SiR"/>
    <property type="match status" value="1"/>
</dbReference>
<dbReference type="RefSeq" id="WP_377093048.1">
    <property type="nucleotide sequence ID" value="NZ_JBHSJM010000001.1"/>
</dbReference>
<dbReference type="InterPro" id="IPR029039">
    <property type="entry name" value="Flavoprotein-like_sf"/>
</dbReference>
<dbReference type="NCBIfam" id="NF004859">
    <property type="entry name" value="PRK06214.1"/>
    <property type="match status" value="1"/>
</dbReference>
<keyword evidence="11" id="KW-0198">Cysteine biosynthesis</keyword>
<gene>
    <name evidence="14" type="ORF">ACFSQZ_08390</name>
</gene>
<dbReference type="EMBL" id="JBHUJC010000025">
    <property type="protein sequence ID" value="MFD2276483.1"/>
    <property type="molecule type" value="Genomic_DNA"/>
</dbReference>
<dbReference type="SUPFAM" id="SSF52343">
    <property type="entry name" value="Ferredoxin reductase-like, C-terminal NADP-linked domain"/>
    <property type="match status" value="1"/>
</dbReference>
<evidence type="ECO:0000256" key="4">
    <source>
        <dbReference type="ARBA" id="ARBA00022605"/>
    </source>
</evidence>
<evidence type="ECO:0000313" key="15">
    <source>
        <dbReference type="Proteomes" id="UP001597297"/>
    </source>
</evidence>
<comment type="cofactor">
    <cofactor evidence="2">
        <name>FAD</name>
        <dbReference type="ChEBI" id="CHEBI:57692"/>
    </cofactor>
</comment>
<dbReference type="PRINTS" id="PR00371">
    <property type="entry name" value="FPNCR"/>
</dbReference>
<evidence type="ECO:0000256" key="5">
    <source>
        <dbReference type="ARBA" id="ARBA00022630"/>
    </source>
</evidence>
<keyword evidence="15" id="KW-1185">Reference proteome</keyword>